<feature type="region of interest" description="Disordered" evidence="10">
    <location>
        <begin position="1237"/>
        <end position="1256"/>
    </location>
</feature>
<dbReference type="PROSITE" id="PS00211">
    <property type="entry name" value="ABC_TRANSPORTER_1"/>
    <property type="match status" value="2"/>
</dbReference>
<evidence type="ECO:0000259" key="13">
    <source>
        <dbReference type="PROSITE" id="PS50929"/>
    </source>
</evidence>
<feature type="transmembrane region" description="Helical" evidence="11">
    <location>
        <begin position="27"/>
        <end position="47"/>
    </location>
</feature>
<evidence type="ECO:0000256" key="6">
    <source>
        <dbReference type="ARBA" id="ARBA00022840"/>
    </source>
</evidence>
<comment type="similarity">
    <text evidence="2">Belongs to the ABC transporter superfamily. ABCC family. Conjugate transporter (TC 3.A.1.208) subfamily.</text>
</comment>
<feature type="domain" description="ABC transmembrane type-1" evidence="13">
    <location>
        <begin position="278"/>
        <end position="558"/>
    </location>
</feature>
<feature type="transmembrane region" description="Helical" evidence="11">
    <location>
        <begin position="1037"/>
        <end position="1061"/>
    </location>
</feature>
<keyword evidence="8 11" id="KW-0472">Membrane</keyword>
<dbReference type="OrthoDB" id="6500128at2759"/>
<reference evidence="14 15" key="1">
    <citation type="submission" date="2018-10" db="EMBL/GenBank/DDBJ databases">
        <title>Pan-genome distribution and transcriptional activeness of fungal secondary metabolism genes in Aspergillus section Fumigati.</title>
        <authorList>
            <person name="Takahashi H."/>
            <person name="Umemura M."/>
            <person name="Ninomiya A."/>
            <person name="Kusuya Y."/>
            <person name="Urayama S."/>
            <person name="Shimizu M."/>
            <person name="Watanabe A."/>
            <person name="Kamei K."/>
            <person name="Yaguchi T."/>
            <person name="Hagiwara D."/>
        </authorList>
    </citation>
    <scope>NUCLEOTIDE SEQUENCE [LARGE SCALE GENOMIC DNA]</scope>
    <source>
        <strain evidence="14 15">IFM 55266</strain>
    </source>
</reference>
<dbReference type="FunFam" id="1.20.1560.10:FF:000066">
    <property type="entry name" value="ABC multidrug transporter (Eurofung)"/>
    <property type="match status" value="1"/>
</dbReference>
<keyword evidence="4 11" id="KW-0812">Transmembrane</keyword>
<dbReference type="CDD" id="cd18580">
    <property type="entry name" value="ABC_6TM_ABCC_D2"/>
    <property type="match status" value="1"/>
</dbReference>
<accession>A0A9P3EPY9</accession>
<keyword evidence="3" id="KW-0813">Transport</keyword>
<dbReference type="RefSeq" id="XP_043153961.1">
    <property type="nucleotide sequence ID" value="XM_043298026.1"/>
</dbReference>
<evidence type="ECO:0000256" key="10">
    <source>
        <dbReference type="SAM" id="MobiDB-lite"/>
    </source>
</evidence>
<dbReference type="FunFam" id="3.40.50.300:FF:001854">
    <property type="entry name" value="ABC multidrug transporter (Eurofung)"/>
    <property type="match status" value="1"/>
</dbReference>
<dbReference type="GeneID" id="67000346"/>
<dbReference type="PANTHER" id="PTHR24223">
    <property type="entry name" value="ATP-BINDING CASSETTE SUB-FAMILY C"/>
    <property type="match status" value="1"/>
</dbReference>
<feature type="transmembrane region" description="Helical" evidence="11">
    <location>
        <begin position="1130"/>
        <end position="1151"/>
    </location>
</feature>
<dbReference type="PANTHER" id="PTHR24223:SF345">
    <property type="entry name" value="ABC MULTIDRUG TRANSPORTER (EUROFUNG)"/>
    <property type="match status" value="1"/>
</dbReference>
<gene>
    <name evidence="14" type="ORF">Asppvi_001734</name>
</gene>
<evidence type="ECO:0000313" key="15">
    <source>
        <dbReference type="Proteomes" id="UP001043456"/>
    </source>
</evidence>
<evidence type="ECO:0000256" key="8">
    <source>
        <dbReference type="ARBA" id="ARBA00023136"/>
    </source>
</evidence>
<dbReference type="CDD" id="cd03250">
    <property type="entry name" value="ABCC_MRP_domain1"/>
    <property type="match status" value="1"/>
</dbReference>
<dbReference type="Pfam" id="PF00005">
    <property type="entry name" value="ABC_tran"/>
    <property type="match status" value="2"/>
</dbReference>
<dbReference type="InterPro" id="IPR036640">
    <property type="entry name" value="ABC1_TM_sf"/>
</dbReference>
<feature type="transmembrane region" description="Helical" evidence="11">
    <location>
        <begin position="153"/>
        <end position="172"/>
    </location>
</feature>
<evidence type="ECO:0000256" key="3">
    <source>
        <dbReference type="ARBA" id="ARBA00022448"/>
    </source>
</evidence>
<dbReference type="Proteomes" id="UP001043456">
    <property type="component" value="Unassembled WGS sequence"/>
</dbReference>
<evidence type="ECO:0000256" key="2">
    <source>
        <dbReference type="ARBA" id="ARBA00009726"/>
    </source>
</evidence>
<dbReference type="PROSITE" id="PS50929">
    <property type="entry name" value="ABC_TM1F"/>
    <property type="match status" value="2"/>
</dbReference>
<dbReference type="InterPro" id="IPR003439">
    <property type="entry name" value="ABC_transporter-like_ATP-bd"/>
</dbReference>
<evidence type="ECO:0000256" key="4">
    <source>
        <dbReference type="ARBA" id="ARBA00022692"/>
    </source>
</evidence>
<dbReference type="SMART" id="SM00382">
    <property type="entry name" value="AAA"/>
    <property type="match status" value="2"/>
</dbReference>
<name>A0A9P3EPY9_9EURO</name>
<dbReference type="GO" id="GO:0005524">
    <property type="term" value="F:ATP binding"/>
    <property type="evidence" value="ECO:0007669"/>
    <property type="project" value="UniProtKB-KW"/>
</dbReference>
<evidence type="ECO:0000256" key="1">
    <source>
        <dbReference type="ARBA" id="ARBA00004141"/>
    </source>
</evidence>
<dbReference type="FunFam" id="3.40.50.300:FF:003450">
    <property type="entry name" value="ABC multidrug transporter, putative"/>
    <property type="match status" value="1"/>
</dbReference>
<dbReference type="Gene3D" id="1.20.1560.10">
    <property type="entry name" value="ABC transporter type 1, transmembrane domain"/>
    <property type="match status" value="2"/>
</dbReference>
<dbReference type="InterPro" id="IPR050173">
    <property type="entry name" value="ABC_transporter_C-like"/>
</dbReference>
<feature type="transmembrane region" description="Helical" evidence="11">
    <location>
        <begin position="395"/>
        <end position="414"/>
    </location>
</feature>
<proteinExistence type="inferred from homology"/>
<dbReference type="PROSITE" id="PS50893">
    <property type="entry name" value="ABC_TRANSPORTER_2"/>
    <property type="match status" value="2"/>
</dbReference>
<feature type="domain" description="ABC transmembrane type-1" evidence="13">
    <location>
        <begin position="909"/>
        <end position="1186"/>
    </location>
</feature>
<dbReference type="InterPro" id="IPR003593">
    <property type="entry name" value="AAA+_ATPase"/>
</dbReference>
<feature type="transmembrane region" description="Helical" evidence="11">
    <location>
        <begin position="420"/>
        <end position="441"/>
    </location>
</feature>
<dbReference type="InterPro" id="IPR011527">
    <property type="entry name" value="ABC1_TM_dom"/>
</dbReference>
<feature type="transmembrane region" description="Helical" evidence="11">
    <location>
        <begin position="307"/>
        <end position="327"/>
    </location>
</feature>
<dbReference type="Gene3D" id="3.40.50.300">
    <property type="entry name" value="P-loop containing nucleotide triphosphate hydrolases"/>
    <property type="match status" value="2"/>
</dbReference>
<evidence type="ECO:0000256" key="11">
    <source>
        <dbReference type="SAM" id="Phobius"/>
    </source>
</evidence>
<evidence type="ECO:0000313" key="14">
    <source>
        <dbReference type="EMBL" id="GIJ83214.1"/>
    </source>
</evidence>
<dbReference type="SUPFAM" id="SSF90123">
    <property type="entry name" value="ABC transporter transmembrane region"/>
    <property type="match status" value="2"/>
</dbReference>
<evidence type="ECO:0000259" key="12">
    <source>
        <dbReference type="PROSITE" id="PS50893"/>
    </source>
</evidence>
<dbReference type="SUPFAM" id="SSF52540">
    <property type="entry name" value="P-loop containing nucleoside triphosphate hydrolases"/>
    <property type="match status" value="2"/>
</dbReference>
<evidence type="ECO:0008006" key="16">
    <source>
        <dbReference type="Google" id="ProtNLM"/>
    </source>
</evidence>
<dbReference type="GO" id="GO:0016020">
    <property type="term" value="C:membrane"/>
    <property type="evidence" value="ECO:0007669"/>
    <property type="project" value="UniProtKB-SubCell"/>
</dbReference>
<dbReference type="InterPro" id="IPR044726">
    <property type="entry name" value="ABCC_6TM_D2"/>
</dbReference>
<feature type="transmembrane region" description="Helical" evidence="11">
    <location>
        <begin position="68"/>
        <end position="87"/>
    </location>
</feature>
<feature type="transmembrane region" description="Helical" evidence="11">
    <location>
        <begin position="125"/>
        <end position="147"/>
    </location>
</feature>
<comment type="caution">
    <text evidence="14">The sequence shown here is derived from an EMBL/GenBank/DDBJ whole genome shotgun (WGS) entry which is preliminary data.</text>
</comment>
<feature type="transmembrane region" description="Helical" evidence="11">
    <location>
        <begin position="903"/>
        <end position="925"/>
    </location>
</feature>
<feature type="transmembrane region" description="Helical" evidence="11">
    <location>
        <begin position="266"/>
        <end position="287"/>
    </location>
</feature>
<evidence type="ECO:0000256" key="7">
    <source>
        <dbReference type="ARBA" id="ARBA00022989"/>
    </source>
</evidence>
<dbReference type="GO" id="GO:0140359">
    <property type="term" value="F:ABC-type transporter activity"/>
    <property type="evidence" value="ECO:0007669"/>
    <property type="project" value="InterPro"/>
</dbReference>
<feature type="domain" description="ABC transporter" evidence="12">
    <location>
        <begin position="605"/>
        <end position="833"/>
    </location>
</feature>
<dbReference type="EMBL" id="BHVY01000001">
    <property type="protein sequence ID" value="GIJ83214.1"/>
    <property type="molecule type" value="Genomic_DNA"/>
</dbReference>
<dbReference type="FunFam" id="1.20.1560.10:FF:000055">
    <property type="entry name" value="ABC multidrug transporter (Eurofung)"/>
    <property type="match status" value="1"/>
</dbReference>
<keyword evidence="7 11" id="KW-1133">Transmembrane helix</keyword>
<keyword evidence="9" id="KW-0325">Glycoprotein</keyword>
<comment type="subcellular location">
    <subcellularLocation>
        <location evidence="1">Membrane</location>
        <topology evidence="1">Multi-pass membrane protein</topology>
    </subcellularLocation>
</comment>
<feature type="domain" description="ABC transporter" evidence="12">
    <location>
        <begin position="1235"/>
        <end position="1509"/>
    </location>
</feature>
<dbReference type="InterPro" id="IPR027417">
    <property type="entry name" value="P-loop_NTPase"/>
</dbReference>
<keyword evidence="6" id="KW-0067">ATP-binding</keyword>
<evidence type="ECO:0000256" key="9">
    <source>
        <dbReference type="ARBA" id="ARBA00023180"/>
    </source>
</evidence>
<dbReference type="GO" id="GO:0016887">
    <property type="term" value="F:ATP hydrolysis activity"/>
    <property type="evidence" value="ECO:0007669"/>
    <property type="project" value="InterPro"/>
</dbReference>
<keyword evidence="15" id="KW-1185">Reference proteome</keyword>
<dbReference type="Pfam" id="PF00664">
    <property type="entry name" value="ABC_membrane"/>
    <property type="match status" value="1"/>
</dbReference>
<protein>
    <recommendedName>
        <fullName evidence="16">ABC multidrug transporter</fullName>
    </recommendedName>
</protein>
<organism evidence="14 15">
    <name type="scientific">Aspergillus pseudoviridinutans</name>
    <dbReference type="NCBI Taxonomy" id="1517512"/>
    <lineage>
        <taxon>Eukaryota</taxon>
        <taxon>Fungi</taxon>
        <taxon>Dikarya</taxon>
        <taxon>Ascomycota</taxon>
        <taxon>Pezizomycotina</taxon>
        <taxon>Eurotiomycetes</taxon>
        <taxon>Eurotiomycetidae</taxon>
        <taxon>Eurotiales</taxon>
        <taxon>Aspergillaceae</taxon>
        <taxon>Aspergillus</taxon>
        <taxon>Aspergillus subgen. Fumigati</taxon>
    </lineage>
</organism>
<feature type="transmembrane region" description="Helical" evidence="11">
    <location>
        <begin position="500"/>
        <end position="523"/>
    </location>
</feature>
<keyword evidence="5" id="KW-0547">Nucleotide-binding</keyword>
<evidence type="ECO:0000256" key="5">
    <source>
        <dbReference type="ARBA" id="ARBA00022741"/>
    </source>
</evidence>
<feature type="transmembrane region" description="Helical" evidence="11">
    <location>
        <begin position="93"/>
        <end position="113"/>
    </location>
</feature>
<dbReference type="InterPro" id="IPR017871">
    <property type="entry name" value="ABC_transporter-like_CS"/>
</dbReference>
<sequence length="1513" mass="165943">MPFANGEGNMLHLNQEQFDFNLQFESLFFSIIPSVLFIPSSLWRTLARIGKPVVVNAPVLQFIKTGAIVIYAGLELTLLILAAVGSFHISRMFIASSVLQLISALFMLTVSVVDHSRSPRPSMLLNSYLFLTLLLDIARARTLFLSSDHGSELVYSSIFCASVGLKTAILLLEACQKAEWVTWDATKHSPEETSGIFSLGVFFWLNKLFLAGYKQTFTIESLYPLDSTFDAQALHEKFAKKMDYTKLKGDKFGLLKVLVRTLRVQLLLPIPPRAALIAFYICQPLFIESLVTYLSHSEPDPNVGYGLIGAAILIYSGIGISYALYWYGYLLFRHISLTHTIARYCHHRLRTMVRSILVTETFKAATSVRLGSGDDSAALTLMSTDMERIRMGLRFVHETWASMIQAGVAAWMLYRQLGVVFVAPVGVVVVCFVGLGILINFTGDSQRSWMSGVQKRVGLTATVIASMKSLKISGLAGPVAEYVQQLRVDELTAGARYRRIMIIAALFGFMPQLISPPLTFAFAQNTMNASTMFTSLSFLTLLAQPLSELFQSIPELVSGLACLGRIQAFLELEPRQDYRQPLVEAQSCGVEKSSKQLNLTPTDCIVIRDASFGWKADKFVLNNINTQIPASSLTVVIGPVGSGKSTFCKALLGEIPFSQGSVVTSTSPRHVGFCEQTAFLWNGTIRENIVGFTPFDRERYDQVIDATSLRFDLATLSQGDQTNIGSDGVALSGGQKQRLSLARALYLPSDLLILDDVFSGLDADTEEQVFRQVFGPDGLLRRRGSTVVLCTHSVRHLPTADYIIALESGSVAEQGTFVHLSTRAGYVQRLEVGLKQEGESTTVDDEPGPCPEHEGQTGAGKKLEPAITVNSTQPSTPIAPAVAAARQVCDATVYKLYIKSMGWFVAVCSLFFAALWGLFTNYPTIWLTYWSDATESVHPAHSNSYYAGVYALLQVCASIALLLLGITLFIVSVKKAGANLHQQALRTLIRAPLSFFTNTDSGVVTNLFSQDLNLIDTELPEATLNTLFCVFQSIGQAVVMLTSSVYLAISYPILGALLYFVQKYYLRTSRQLRLLDLEAKSPLYTHFLDTLKGIATLRAFGFIPDDIHKNARLVDSSQRAAYLLLMIQEWLNLVLNLVVMVIAAVLTTLAVRLHSNSAFAGASVYSLMTFSESLSGIVIYYTRLETSIGAIARLKTFNEIVTPEDHDGPGEEDIVPDTNWPDRGLVELRGVSARYKSTTVSESDSESGSNSAVSGANKPPLALKNITLTIHPGEKVAICGRTGSGKSSFLALLLKLLDPLPSTDNNHEQEPPVLIDNIPLHRIHRATLRQRLIAVPQDPVFLPDGSSFRANLDPTNTATPAECQRVLEAVRLWGFVQERAEGLHAPVTAGTLSAGQRQLFSLGRAVLRAMIRLRSTSSSPKEGSDNQGQGGVLLLDEVSSSVDRETERMMQEIIRAEFRRYTIIAVSHRLEMIMDFDRVVVMDRGEVVEVGNPAALKGRAGSRFGELVAAAGA</sequence>
<feature type="region of interest" description="Disordered" evidence="10">
    <location>
        <begin position="837"/>
        <end position="860"/>
    </location>
</feature>
<feature type="transmembrane region" description="Helical" evidence="11">
    <location>
        <begin position="945"/>
        <end position="971"/>
    </location>
</feature>